<evidence type="ECO:0000313" key="2">
    <source>
        <dbReference type="Proteomes" id="UP001162501"/>
    </source>
</evidence>
<gene>
    <name evidence="1" type="ORF">MRATA1EN22A_LOCUS17875</name>
</gene>
<accession>A0AC59ZFG1</accession>
<proteinExistence type="predicted"/>
<sequence length="106" mass="10651">MALSGDLKVHLQCCLWSSVMPCPGSEGAASRGSLSLWADAPPPSADLPPGSRLSLGPLSARGAKRGMSANECPLLYDPGAGARLRGHPTASVSDTPASPKALGVST</sequence>
<dbReference type="EMBL" id="OX596112">
    <property type="protein sequence ID" value="CAN0406021.1"/>
    <property type="molecule type" value="Genomic_DNA"/>
</dbReference>
<organism evidence="1 2">
    <name type="scientific">Rangifer tarandus platyrhynchus</name>
    <name type="common">Svalbard reindeer</name>
    <dbReference type="NCBI Taxonomy" id="3082113"/>
    <lineage>
        <taxon>Eukaryota</taxon>
        <taxon>Metazoa</taxon>
        <taxon>Chordata</taxon>
        <taxon>Craniata</taxon>
        <taxon>Vertebrata</taxon>
        <taxon>Euteleostomi</taxon>
        <taxon>Mammalia</taxon>
        <taxon>Eutheria</taxon>
        <taxon>Laurasiatheria</taxon>
        <taxon>Artiodactyla</taxon>
        <taxon>Ruminantia</taxon>
        <taxon>Pecora</taxon>
        <taxon>Cervidae</taxon>
        <taxon>Odocoileinae</taxon>
        <taxon>Rangifer</taxon>
    </lineage>
</organism>
<dbReference type="Proteomes" id="UP001162501">
    <property type="component" value="Chromosome 28"/>
</dbReference>
<reference evidence="1" key="2">
    <citation type="submission" date="2025-03" db="EMBL/GenBank/DDBJ databases">
        <authorList>
            <consortium name="ELIXIR-Norway"/>
            <consortium name="Elixir Norway"/>
        </authorList>
    </citation>
    <scope>NUCLEOTIDE SEQUENCE</scope>
</reference>
<name>A0AC59ZFG1_RANTA</name>
<protein>
    <submittedName>
        <fullName evidence="1">Uncharacterized protein</fullName>
    </submittedName>
</protein>
<evidence type="ECO:0000313" key="1">
    <source>
        <dbReference type="EMBL" id="CAN0406021.1"/>
    </source>
</evidence>
<reference evidence="1" key="1">
    <citation type="submission" date="2023-05" db="EMBL/GenBank/DDBJ databases">
        <authorList>
            <consortium name="ELIXIR-Norway"/>
        </authorList>
    </citation>
    <scope>NUCLEOTIDE SEQUENCE</scope>
</reference>